<keyword evidence="1" id="KW-1133">Transmembrane helix</keyword>
<keyword evidence="4" id="KW-1185">Reference proteome</keyword>
<dbReference type="EMBL" id="JAUSWO010000001">
    <property type="protein sequence ID" value="MDQ0514092.1"/>
    <property type="molecule type" value="Genomic_DNA"/>
</dbReference>
<feature type="chain" id="PRO_5046903676" evidence="2">
    <location>
        <begin position="23"/>
        <end position="859"/>
    </location>
</feature>
<reference evidence="3" key="1">
    <citation type="submission" date="2023-07" db="EMBL/GenBank/DDBJ databases">
        <title>Genomic Encyclopedia of Type Strains, Phase IV (KMG-IV): sequencing the most valuable type-strain genomes for metagenomic binning, comparative biology and taxonomic classification.</title>
        <authorList>
            <person name="Goeker M."/>
        </authorList>
    </citation>
    <scope>NUCLEOTIDE SEQUENCE [LARGE SCALE GENOMIC DNA]</scope>
    <source>
        <strain evidence="3">DSM 21204</strain>
    </source>
</reference>
<evidence type="ECO:0000313" key="3">
    <source>
        <dbReference type="EMBL" id="MDQ0514092.1"/>
    </source>
</evidence>
<feature type="signal peptide" evidence="2">
    <location>
        <begin position="1"/>
        <end position="22"/>
    </location>
</feature>
<dbReference type="RefSeq" id="WP_256547218.1">
    <property type="nucleotide sequence ID" value="NZ_CP101809.1"/>
</dbReference>
<sequence length="859" mass="97943">MKRHLKKFWSSAFFLIAGLAVITGFTTQNQQSNQTLTHLYHSRPQQQLAELSLPQVEFKGYTEIELDQKISETIAQIHTFFTNKYDQIKDLYPGSEAREIDKAITYLLYKISANDAASTNSYYSQLFDNLKNIILQNFNSSVFITASSSVSQFVFHTYLANSTLKLGDGKNKFDDFVINTVSDQTIKKAVDDFLTKFSNYLTSTNAVSSPVLTSTINPFALDWYTNIPEALRPVVKFGHSLEESAYSNLIKALTTKDQNSKIVADLVGLKELISDFNTQLISDFENDLKYLSEKITKVTIGQAFSDSSPLELMSLIKLVNSTYDFDWKDYWNLNLSRAEKINLLTNSFPNVKVVDRKINYSTADKTSAAFSYTLNLNNANLNHTNTGLYYSTDFKEAAETILNWVNQTIRNNFFRFYQIDPNINLRNYPIFFDQSSFKETSLMQQLRQILPLSMEILNVNQTHNWDFLNQSRIQQFDQIPFSVSYQLILGDNSGSFNWDNKKVLQTSQLTFEIPNTNQLEALNQAPELIPVWNGEELKLDTDLAHIFDNQNFLNQHFSFNNTNPELEYKILSASREQNNIKLTNQITVVGTNLSRTYTIDLPISTLLSEQEFQSLVDALIGQIENEFAQKFPDEYAIYKDLNNGAIRQSLLEKVLAEIRSNPDFLKNTLEENIELFKSYFQKELENFFNKTEQQKIEDQILDHYAELRHKLITALNRLGISLESQLAKILLGQIDAEQALSLQNKKIAEPSAELKAIIDFVNDPDSDIDKIQQFAPILEKLNPYLLSKTLDRTEKGTLYAVTVLTAIMAAVSTGFIWRISRIDSSKFRLRKGIFLAIGLIILALSLGGSGFLISLVALG</sequence>
<organism evidence="3 4">
    <name type="scientific">Mycoplasmoides fastidiosum</name>
    <dbReference type="NCBI Taxonomy" id="92758"/>
    <lineage>
        <taxon>Bacteria</taxon>
        <taxon>Bacillati</taxon>
        <taxon>Mycoplasmatota</taxon>
        <taxon>Mycoplasmoidales</taxon>
        <taxon>Mycoplasmoidaceae</taxon>
        <taxon>Mycoplasmoides</taxon>
    </lineage>
</organism>
<gene>
    <name evidence="3" type="ORF">J2Z62_000530</name>
</gene>
<feature type="transmembrane region" description="Helical" evidence="1">
    <location>
        <begin position="798"/>
        <end position="820"/>
    </location>
</feature>
<keyword evidence="1" id="KW-0472">Membrane</keyword>
<keyword evidence="1" id="KW-0812">Transmembrane</keyword>
<feature type="transmembrane region" description="Helical" evidence="1">
    <location>
        <begin position="832"/>
        <end position="858"/>
    </location>
</feature>
<proteinExistence type="predicted"/>
<evidence type="ECO:0000313" key="4">
    <source>
        <dbReference type="Proteomes" id="UP001240643"/>
    </source>
</evidence>
<protein>
    <submittedName>
        <fullName evidence="3">Uncharacterized protein</fullName>
    </submittedName>
</protein>
<keyword evidence="2" id="KW-0732">Signal</keyword>
<evidence type="ECO:0000256" key="1">
    <source>
        <dbReference type="SAM" id="Phobius"/>
    </source>
</evidence>
<evidence type="ECO:0000256" key="2">
    <source>
        <dbReference type="SAM" id="SignalP"/>
    </source>
</evidence>
<comment type="caution">
    <text evidence="3">The sequence shown here is derived from an EMBL/GenBank/DDBJ whole genome shotgun (WGS) entry which is preliminary data.</text>
</comment>
<accession>A0ABU0LZG1</accession>
<dbReference type="Proteomes" id="UP001240643">
    <property type="component" value="Unassembled WGS sequence"/>
</dbReference>
<name>A0ABU0LZG1_9BACT</name>